<comment type="caution">
    <text evidence="9">The sequence shown here is derived from an EMBL/GenBank/DDBJ whole genome shotgun (WGS) entry which is preliminary data.</text>
</comment>
<dbReference type="EMBL" id="LRGB01002580">
    <property type="protein sequence ID" value="KZS06838.1"/>
    <property type="molecule type" value="Genomic_DNA"/>
</dbReference>
<feature type="domain" description="Partial AB-hydrolase lipase" evidence="8">
    <location>
        <begin position="68"/>
        <end position="122"/>
    </location>
</feature>
<evidence type="ECO:0000313" key="9">
    <source>
        <dbReference type="EMBL" id="KZS06838.1"/>
    </source>
</evidence>
<dbReference type="FunFam" id="3.40.50.1820:FF:000057">
    <property type="entry name" value="Lipase"/>
    <property type="match status" value="1"/>
</dbReference>
<dbReference type="PANTHER" id="PTHR11005">
    <property type="entry name" value="LYSOSOMAL ACID LIPASE-RELATED"/>
    <property type="match status" value="1"/>
</dbReference>
<keyword evidence="10" id="KW-1185">Reference proteome</keyword>
<feature type="chain" id="PRO_5007852262" evidence="7">
    <location>
        <begin position="25"/>
        <end position="489"/>
    </location>
</feature>
<sequence>MVLNRLTFCWLALVTIFLSDVSYSSVGRFRDVFNANMLLKSWRRKAEEQRVRLFDRLPQNIESKYTTPQVIANRGYTSETHHVTTDDGYILEIHRIPPKGTAKKVVFLQHGVLQSSGTWLVNPSSRSLAILLAEQSYDVWLGNFRGNKYSRKHATLNPNSDEYWKFSWDQIGNYDIPSVINYILKTTGQSKLSYVGHSLGCGVFFIAMIKHPDLNAKIELMIALSPLSSFANFNAIFRALTPFTDPIENFLRLLRTRVFLDSEVAGDRLFDIACEQTYSQARFCREVFILVCGPNRKNLDPALIPLMNANFMTGTSVAVIAQFAQNYNAGETFQAYDYGTEGNLQKYGSTKPFEYDLTKITAPIYVFSGAVDRIVTAKDVDWLLTKLRNLKGSTRFNEYNHLDFIWVGLTSALSVGMLWGSSCIPKSPTQEAEDIQTKHCRDMNAEVVSVSSAVSNDKVPLLNRHMAESSIQTATSSKNNALDDCVSFQ</sequence>
<reference evidence="9 10" key="1">
    <citation type="submission" date="2016-03" db="EMBL/GenBank/DDBJ databases">
        <title>EvidentialGene: Evidence-directed Construction of Genes on Genomes.</title>
        <authorList>
            <person name="Gilbert D.G."/>
            <person name="Choi J.-H."/>
            <person name="Mockaitis K."/>
            <person name="Colbourne J."/>
            <person name="Pfrender M."/>
        </authorList>
    </citation>
    <scope>NUCLEOTIDE SEQUENCE [LARGE SCALE GENOMIC DNA]</scope>
    <source>
        <strain evidence="9 10">Xinb3</strain>
        <tissue evidence="9">Complete organism</tissue>
    </source>
</reference>
<dbReference type="SUPFAM" id="SSF53474">
    <property type="entry name" value="alpha/beta-Hydrolases"/>
    <property type="match status" value="1"/>
</dbReference>
<evidence type="ECO:0000256" key="2">
    <source>
        <dbReference type="ARBA" id="ARBA00022729"/>
    </source>
</evidence>
<gene>
    <name evidence="9" type="ORF">APZ42_029347</name>
</gene>
<dbReference type="STRING" id="35525.A0A164PHJ0"/>
<keyword evidence="2 7" id="KW-0732">Signal</keyword>
<dbReference type="AlphaFoldDB" id="A0A164PHJ0"/>
<keyword evidence="5" id="KW-0443">Lipid metabolism</keyword>
<protein>
    <submittedName>
        <fullName evidence="9">Putative Lipase</fullName>
    </submittedName>
</protein>
<evidence type="ECO:0000256" key="1">
    <source>
        <dbReference type="ARBA" id="ARBA00010701"/>
    </source>
</evidence>
<dbReference type="InterPro" id="IPR006693">
    <property type="entry name" value="AB_hydrolase_lipase"/>
</dbReference>
<keyword evidence="3" id="KW-0378">Hydrolase</keyword>
<dbReference type="InterPro" id="IPR029058">
    <property type="entry name" value="AB_hydrolase_fold"/>
</dbReference>
<evidence type="ECO:0000256" key="4">
    <source>
        <dbReference type="ARBA" id="ARBA00022963"/>
    </source>
</evidence>
<dbReference type="GO" id="GO:0016042">
    <property type="term" value="P:lipid catabolic process"/>
    <property type="evidence" value="ECO:0007669"/>
    <property type="project" value="UniProtKB-KW"/>
</dbReference>
<feature type="signal peptide" evidence="7">
    <location>
        <begin position="1"/>
        <end position="24"/>
    </location>
</feature>
<evidence type="ECO:0000256" key="3">
    <source>
        <dbReference type="ARBA" id="ARBA00022801"/>
    </source>
</evidence>
<evidence type="ECO:0000256" key="6">
    <source>
        <dbReference type="ARBA" id="ARBA00023180"/>
    </source>
</evidence>
<dbReference type="OrthoDB" id="9974421at2759"/>
<evidence type="ECO:0000256" key="5">
    <source>
        <dbReference type="ARBA" id="ARBA00023098"/>
    </source>
</evidence>
<dbReference type="GO" id="GO:0016787">
    <property type="term" value="F:hydrolase activity"/>
    <property type="evidence" value="ECO:0007669"/>
    <property type="project" value="UniProtKB-KW"/>
</dbReference>
<comment type="similarity">
    <text evidence="1">Belongs to the AB hydrolase superfamily. Lipase family.</text>
</comment>
<accession>A0A164PHJ0</accession>
<dbReference type="Gene3D" id="3.40.50.1820">
    <property type="entry name" value="alpha/beta hydrolase"/>
    <property type="match status" value="1"/>
</dbReference>
<dbReference type="Proteomes" id="UP000076858">
    <property type="component" value="Unassembled WGS sequence"/>
</dbReference>
<evidence type="ECO:0000259" key="8">
    <source>
        <dbReference type="Pfam" id="PF04083"/>
    </source>
</evidence>
<organism evidence="9 10">
    <name type="scientific">Daphnia magna</name>
    <dbReference type="NCBI Taxonomy" id="35525"/>
    <lineage>
        <taxon>Eukaryota</taxon>
        <taxon>Metazoa</taxon>
        <taxon>Ecdysozoa</taxon>
        <taxon>Arthropoda</taxon>
        <taxon>Crustacea</taxon>
        <taxon>Branchiopoda</taxon>
        <taxon>Diplostraca</taxon>
        <taxon>Cladocera</taxon>
        <taxon>Anomopoda</taxon>
        <taxon>Daphniidae</taxon>
        <taxon>Daphnia</taxon>
    </lineage>
</organism>
<keyword evidence="4" id="KW-0442">Lipid degradation</keyword>
<proteinExistence type="inferred from homology"/>
<dbReference type="Pfam" id="PF04083">
    <property type="entry name" value="Abhydro_lipase"/>
    <property type="match status" value="1"/>
</dbReference>
<evidence type="ECO:0000313" key="10">
    <source>
        <dbReference type="Proteomes" id="UP000076858"/>
    </source>
</evidence>
<name>A0A164PHJ0_9CRUS</name>
<evidence type="ECO:0000256" key="7">
    <source>
        <dbReference type="SAM" id="SignalP"/>
    </source>
</evidence>
<keyword evidence="6" id="KW-0325">Glycoprotein</keyword>